<dbReference type="PANTHER" id="PTHR30069:SF36">
    <property type="entry name" value="BLL6948 PROTEIN"/>
    <property type="match status" value="1"/>
</dbReference>
<dbReference type="Pfam" id="PF07715">
    <property type="entry name" value="Plug"/>
    <property type="match status" value="1"/>
</dbReference>
<keyword evidence="1" id="KW-0812">Transmembrane</keyword>
<evidence type="ECO:0000259" key="3">
    <source>
        <dbReference type="Pfam" id="PF00593"/>
    </source>
</evidence>
<keyword evidence="6" id="KW-1185">Reference proteome</keyword>
<feature type="domain" description="TonB-dependent receptor-like beta-barrel" evidence="3">
    <location>
        <begin position="254"/>
        <end position="682"/>
    </location>
</feature>
<dbReference type="GO" id="GO:0044718">
    <property type="term" value="P:siderophore transmembrane transport"/>
    <property type="evidence" value="ECO:0007669"/>
    <property type="project" value="TreeGrafter"/>
</dbReference>
<comment type="similarity">
    <text evidence="1 2">Belongs to the TonB-dependent receptor family.</text>
</comment>
<dbReference type="EMBL" id="CP064782">
    <property type="protein sequence ID" value="QWT47835.1"/>
    <property type="molecule type" value="Genomic_DNA"/>
</dbReference>
<dbReference type="InterPro" id="IPR000531">
    <property type="entry name" value="Beta-barrel_TonB"/>
</dbReference>
<keyword evidence="1" id="KW-0998">Cell outer membrane</keyword>
<dbReference type="GO" id="GO:0009279">
    <property type="term" value="C:cell outer membrane"/>
    <property type="evidence" value="ECO:0007669"/>
    <property type="project" value="UniProtKB-SubCell"/>
</dbReference>
<dbReference type="PROSITE" id="PS52016">
    <property type="entry name" value="TONB_DEPENDENT_REC_3"/>
    <property type="match status" value="1"/>
</dbReference>
<dbReference type="KEGG" id="aiq:Azoinq_08070"/>
<organism evidence="5 6">
    <name type="scientific">Azospira inquinata</name>
    <dbReference type="NCBI Taxonomy" id="2785627"/>
    <lineage>
        <taxon>Bacteria</taxon>
        <taxon>Pseudomonadati</taxon>
        <taxon>Pseudomonadota</taxon>
        <taxon>Betaproteobacteria</taxon>
        <taxon>Rhodocyclales</taxon>
        <taxon>Rhodocyclaceae</taxon>
        <taxon>Azospira</taxon>
    </lineage>
</organism>
<name>A0A975XTL3_9RHOO</name>
<keyword evidence="1" id="KW-1134">Transmembrane beta strand</keyword>
<reference evidence="5" key="1">
    <citation type="submission" date="2020-11" db="EMBL/GenBank/DDBJ databases">
        <title>Azospira inquinata sp. nov.</title>
        <authorList>
            <person name="Moe W.M."/>
            <person name="Mikes M.C."/>
        </authorList>
    </citation>
    <scope>NUCLEOTIDE SEQUENCE</scope>
    <source>
        <strain evidence="5">Azo-3</strain>
    </source>
</reference>
<dbReference type="Pfam" id="PF00593">
    <property type="entry name" value="TonB_dep_Rec_b-barrel"/>
    <property type="match status" value="1"/>
</dbReference>
<sequence>MGIVVGFDRKKIKNRLIFQRRAGGLEGAARVAPVKLGGRFPARLSGSLGLSLALSLGLPGAAWAAGVPTLEEVQVSANQEDLAGVADSASVGTVTAAQLANRPLLRPAEALETVPGLIVTQHAGDGKANQYFLRGFNLDHGTDFAAYVDDVPINLPTHAHGQGYLDLNFLIPELVDRIRYKKGTYFADEGDFSAAGAAHIDYARSLPDNFASLGVGENGYQRVLVAGSRAAGDGNLLGAIEGYHYDGPWTVPEDNRKINALLRYSQGSRDQGFALSAQIYDAAWTSTDQLAKRAVDEGLVGRYGSLDPSDGGKTHRYSLAGQWASQRDDGVQTRANVYWVDYGLNLFSNFTYAMDNPVQGDQFEQVDRRHVMGFGLNQSRLTRWAGKDHQITYGVQGRYDDIGNVGLYRTEDRSRLSTVSQDAVQQGSVGVFLEAASQWTPWFRTVAGLREDFYHFRVNANVAANSGSASDHITSPKLSFIFGPFGHTEYYLNLGQGFHSNDARGATIRVDPADGVTPQSRVTPLVKARGQEIGVRTVPLAGWQTSLALWRLDLDSELVFSGDAGTTEASRPSHRTGVEWGNFWKPRNWLTVDGDISWSRARFTDGDPVGDRIPGAVERTASLGMTVSDLGRWQGGLRFRYFGPRPLIEDNSVRSASSFLTNLNLGYKLAPKTTLTLEVLNLFDRKVSDIDYYYASRLRSEAGAVDDIHFHPAEPRTARVILTLHF</sequence>
<dbReference type="InterPro" id="IPR039426">
    <property type="entry name" value="TonB-dep_rcpt-like"/>
</dbReference>
<dbReference type="Proteomes" id="UP000683428">
    <property type="component" value="Chromosome"/>
</dbReference>
<keyword evidence="1" id="KW-0813">Transport</keyword>
<dbReference type="GO" id="GO:0015344">
    <property type="term" value="F:siderophore uptake transmembrane transporter activity"/>
    <property type="evidence" value="ECO:0007669"/>
    <property type="project" value="TreeGrafter"/>
</dbReference>
<keyword evidence="5" id="KW-0675">Receptor</keyword>
<keyword evidence="1 2" id="KW-0472">Membrane</keyword>
<proteinExistence type="inferred from homology"/>
<accession>A0A975XTL3</accession>
<dbReference type="AlphaFoldDB" id="A0A975XTL3"/>
<comment type="subcellular location">
    <subcellularLocation>
        <location evidence="1">Cell outer membrane</location>
        <topology evidence="1">Multi-pass membrane protein</topology>
    </subcellularLocation>
</comment>
<evidence type="ECO:0000313" key="5">
    <source>
        <dbReference type="EMBL" id="QWT47835.1"/>
    </source>
</evidence>
<evidence type="ECO:0000256" key="2">
    <source>
        <dbReference type="RuleBase" id="RU003357"/>
    </source>
</evidence>
<dbReference type="InterPro" id="IPR012910">
    <property type="entry name" value="Plug_dom"/>
</dbReference>
<evidence type="ECO:0000313" key="6">
    <source>
        <dbReference type="Proteomes" id="UP000683428"/>
    </source>
</evidence>
<dbReference type="PANTHER" id="PTHR30069">
    <property type="entry name" value="TONB-DEPENDENT OUTER MEMBRANE RECEPTOR"/>
    <property type="match status" value="1"/>
</dbReference>
<keyword evidence="2" id="KW-0798">TonB box</keyword>
<evidence type="ECO:0000259" key="4">
    <source>
        <dbReference type="Pfam" id="PF07715"/>
    </source>
</evidence>
<evidence type="ECO:0000256" key="1">
    <source>
        <dbReference type="PROSITE-ProRule" id="PRU01360"/>
    </source>
</evidence>
<gene>
    <name evidence="5" type="ORF">Azoinq_08070</name>
</gene>
<feature type="domain" description="TonB-dependent receptor plug" evidence="4">
    <location>
        <begin position="89"/>
        <end position="197"/>
    </location>
</feature>
<protein>
    <submittedName>
        <fullName evidence="5">TonB-dependent receptor</fullName>
    </submittedName>
</protein>